<sequence>MLAKCELRIVIRFFQAEGWFVKNDQCSCFLSDFKTTAKSHSDFWSCSHDNSRPHSAAATKQLLEQFKWDMSDHPAYSPDLATSDFRLFPELKSKPKLPEK</sequence>
<evidence type="ECO:0000313" key="1">
    <source>
        <dbReference type="EMBL" id="GBL95701.1"/>
    </source>
</evidence>
<reference evidence="1 2" key="1">
    <citation type="journal article" date="2019" name="Sci. Rep.">
        <title>Orb-weaving spider Araneus ventricosus genome elucidates the spidroin gene catalogue.</title>
        <authorList>
            <person name="Kono N."/>
            <person name="Nakamura H."/>
            <person name="Ohtoshi R."/>
            <person name="Moran D.A.P."/>
            <person name="Shinohara A."/>
            <person name="Yoshida Y."/>
            <person name="Fujiwara M."/>
            <person name="Mori M."/>
            <person name="Tomita M."/>
            <person name="Arakawa K."/>
        </authorList>
    </citation>
    <scope>NUCLEOTIDE SEQUENCE [LARGE SCALE GENOMIC DNA]</scope>
</reference>
<dbReference type="GO" id="GO:0003676">
    <property type="term" value="F:nucleic acid binding"/>
    <property type="evidence" value="ECO:0007669"/>
    <property type="project" value="InterPro"/>
</dbReference>
<dbReference type="AlphaFoldDB" id="A0A4Y2BTZ2"/>
<dbReference type="Gene3D" id="3.30.420.10">
    <property type="entry name" value="Ribonuclease H-like superfamily/Ribonuclease H"/>
    <property type="match status" value="1"/>
</dbReference>
<protein>
    <recommendedName>
        <fullName evidence="3">Histone-lysine N-methyltransferase SETMAR</fullName>
    </recommendedName>
</protein>
<comment type="caution">
    <text evidence="1">The sequence shown here is derived from an EMBL/GenBank/DDBJ whole genome shotgun (WGS) entry which is preliminary data.</text>
</comment>
<accession>A0A4Y2BTZ2</accession>
<keyword evidence="2" id="KW-1185">Reference proteome</keyword>
<gene>
    <name evidence="1" type="ORF">AVEN_659_1</name>
</gene>
<dbReference type="InterPro" id="IPR052709">
    <property type="entry name" value="Transposase-MT_Hybrid"/>
</dbReference>
<dbReference type="Proteomes" id="UP000499080">
    <property type="component" value="Unassembled WGS sequence"/>
</dbReference>
<proteinExistence type="predicted"/>
<dbReference type="PANTHER" id="PTHR46060">
    <property type="entry name" value="MARINER MOS1 TRANSPOSASE-LIKE PROTEIN"/>
    <property type="match status" value="1"/>
</dbReference>
<dbReference type="PANTHER" id="PTHR46060:SF1">
    <property type="entry name" value="MARINER MOS1 TRANSPOSASE-LIKE PROTEIN"/>
    <property type="match status" value="1"/>
</dbReference>
<dbReference type="EMBL" id="BGPR01000114">
    <property type="protein sequence ID" value="GBL95701.1"/>
    <property type="molecule type" value="Genomic_DNA"/>
</dbReference>
<organism evidence="1 2">
    <name type="scientific">Araneus ventricosus</name>
    <name type="common">Orbweaver spider</name>
    <name type="synonym">Epeira ventricosa</name>
    <dbReference type="NCBI Taxonomy" id="182803"/>
    <lineage>
        <taxon>Eukaryota</taxon>
        <taxon>Metazoa</taxon>
        <taxon>Ecdysozoa</taxon>
        <taxon>Arthropoda</taxon>
        <taxon>Chelicerata</taxon>
        <taxon>Arachnida</taxon>
        <taxon>Araneae</taxon>
        <taxon>Araneomorphae</taxon>
        <taxon>Entelegynae</taxon>
        <taxon>Araneoidea</taxon>
        <taxon>Araneidae</taxon>
        <taxon>Araneus</taxon>
    </lineage>
</organism>
<dbReference type="InterPro" id="IPR036397">
    <property type="entry name" value="RNaseH_sf"/>
</dbReference>
<evidence type="ECO:0008006" key="3">
    <source>
        <dbReference type="Google" id="ProtNLM"/>
    </source>
</evidence>
<name>A0A4Y2BTZ2_ARAVE</name>
<evidence type="ECO:0000313" key="2">
    <source>
        <dbReference type="Proteomes" id="UP000499080"/>
    </source>
</evidence>